<evidence type="ECO:0000256" key="4">
    <source>
        <dbReference type="SAM" id="MobiDB-lite"/>
    </source>
</evidence>
<dbReference type="InterPro" id="IPR005202">
    <property type="entry name" value="TF_GRAS"/>
</dbReference>
<feature type="short sequence motif" description="VHIID" evidence="3">
    <location>
        <begin position="425"/>
        <end position="429"/>
    </location>
</feature>
<dbReference type="PANTHER" id="PTHR31636">
    <property type="entry name" value="OSJNBA0084A10.13 PROTEIN-RELATED"/>
    <property type="match status" value="1"/>
</dbReference>
<organism evidence="5 6">
    <name type="scientific">Miscanthus lutarioriparius</name>
    <dbReference type="NCBI Taxonomy" id="422564"/>
    <lineage>
        <taxon>Eukaryota</taxon>
        <taxon>Viridiplantae</taxon>
        <taxon>Streptophyta</taxon>
        <taxon>Embryophyta</taxon>
        <taxon>Tracheophyta</taxon>
        <taxon>Spermatophyta</taxon>
        <taxon>Magnoliopsida</taxon>
        <taxon>Liliopsida</taxon>
        <taxon>Poales</taxon>
        <taxon>Poaceae</taxon>
        <taxon>PACMAD clade</taxon>
        <taxon>Panicoideae</taxon>
        <taxon>Andropogonodae</taxon>
        <taxon>Andropogoneae</taxon>
        <taxon>Saccharinae</taxon>
        <taxon>Miscanthus</taxon>
    </lineage>
</organism>
<evidence type="ECO:0000313" key="5">
    <source>
        <dbReference type="EMBL" id="CAD6252638.1"/>
    </source>
</evidence>
<feature type="region of interest" description="Leucine repeat II (LRII)" evidence="3">
    <location>
        <begin position="477"/>
        <end position="509"/>
    </location>
</feature>
<dbReference type="OrthoDB" id="593539at2759"/>
<feature type="region of interest" description="Leucine repeat I (LRI)" evidence="3">
    <location>
        <begin position="314"/>
        <end position="374"/>
    </location>
</feature>
<sequence length="703" mass="78274">MAAKPEDLADSQHFSPSDFLNLPPTPRLDCPALQLQDDDDDQVLPFISRVLMEEEMDGFFDPDHPALLQAQQPFADILSIVSDPCVANTIDVGVGTCFPDTAPVWDGVTWPYDPVQLSQKLLSSTTTPPYPNSIGRDGGLTMGDADAASLLATPASASDVGEHDALFSSGGAGETAAARNRVTMDMLNQAFLKGMEEANKFLPTNNTLLIHLELETISESGDRHGIAAGQKRHNRDDNNLEVEAGRKSKVVAPEPEETGEMVDRFILVRYQSLLDKMMDMSIAVDSEAEQKSRKGKKKKSTTPMAASSSKEEVVHLRALLLQCAHAVATGNRLGATELLCKIKEHSSPTGDATQRLAYCFARALDARLAGTGSQLYRSLMVKHTSAMQFIKAYQMYLAVSCFKMMAFKFSNLTICKAVAGRRKKLHIVDYGEHYGFHWPTLLGFWGTQTWDEGPPDVRITFVGLPQPGFRPAARIEETGRRLSAFARQCGIPFRFRCIAAKWETVCADDLGIEPDELLVVNGLFHFGRLMDEGIDGIYTPSPRDVLLGNIRKMRPHVFILCVENSLHNAPYFPGRFQEALFYYSSMFDMMDAAAPRDNEQRLLVEQDLFGRRVLNAVACEGFDRVERPETYKQWQARNDRAGLRQLPLDPDIVKAVSDKVSDNYHRDFVIYVDQNWLLQGWKGRKLYAMSTWVANDGCISNPS</sequence>
<accession>A0A811Q5X3</accession>
<name>A0A811Q5X3_9POAL</name>
<gene>
    <name evidence="5" type="ORF">NCGR_LOCUS36286</name>
</gene>
<proteinExistence type="inferred from homology"/>
<comment type="caution">
    <text evidence="3">Lacks conserved residue(s) required for the propagation of feature annotation.</text>
</comment>
<dbReference type="Pfam" id="PF03514">
    <property type="entry name" value="GRAS"/>
    <property type="match status" value="1"/>
</dbReference>
<reference evidence="5" key="1">
    <citation type="submission" date="2020-10" db="EMBL/GenBank/DDBJ databases">
        <authorList>
            <person name="Han B."/>
            <person name="Lu T."/>
            <person name="Zhao Q."/>
            <person name="Huang X."/>
            <person name="Zhao Y."/>
        </authorList>
    </citation>
    <scope>NUCLEOTIDE SEQUENCE</scope>
</reference>
<feature type="region of interest" description="Disordered" evidence="4">
    <location>
        <begin position="1"/>
        <end position="23"/>
    </location>
</feature>
<keyword evidence="6" id="KW-1185">Reference proteome</keyword>
<feature type="region of interest" description="SAW" evidence="3">
    <location>
        <begin position="618"/>
        <end position="693"/>
    </location>
</feature>
<keyword evidence="1" id="KW-0805">Transcription regulation</keyword>
<evidence type="ECO:0000313" key="6">
    <source>
        <dbReference type="Proteomes" id="UP000604825"/>
    </source>
</evidence>
<protein>
    <recommendedName>
        <fullName evidence="7">Scarecrow-like protein 9</fullName>
    </recommendedName>
</protein>
<dbReference type="PROSITE" id="PS50985">
    <property type="entry name" value="GRAS"/>
    <property type="match status" value="1"/>
</dbReference>
<evidence type="ECO:0000256" key="2">
    <source>
        <dbReference type="ARBA" id="ARBA00023163"/>
    </source>
</evidence>
<dbReference type="Proteomes" id="UP000604825">
    <property type="component" value="Unassembled WGS sequence"/>
</dbReference>
<keyword evidence="2" id="KW-0804">Transcription</keyword>
<feature type="region of interest" description="Disordered" evidence="4">
    <location>
        <begin position="285"/>
        <end position="309"/>
    </location>
</feature>
<comment type="caution">
    <text evidence="5">The sequence shown here is derived from an EMBL/GenBank/DDBJ whole genome shotgun (WGS) entry which is preliminary data.</text>
</comment>
<comment type="similarity">
    <text evidence="3">Belongs to the GRAS family.</text>
</comment>
<dbReference type="AlphaFoldDB" id="A0A811Q5X3"/>
<evidence type="ECO:0000256" key="3">
    <source>
        <dbReference type="PROSITE-ProRule" id="PRU01191"/>
    </source>
</evidence>
<evidence type="ECO:0000256" key="1">
    <source>
        <dbReference type="ARBA" id="ARBA00023015"/>
    </source>
</evidence>
<dbReference type="EMBL" id="CAJGYO010000009">
    <property type="protein sequence ID" value="CAD6252638.1"/>
    <property type="molecule type" value="Genomic_DNA"/>
</dbReference>
<evidence type="ECO:0008006" key="7">
    <source>
        <dbReference type="Google" id="ProtNLM"/>
    </source>
</evidence>